<evidence type="ECO:0000256" key="6">
    <source>
        <dbReference type="SAM" id="Phobius"/>
    </source>
</evidence>
<keyword evidence="3 6" id="KW-1133">Transmembrane helix</keyword>
<proteinExistence type="predicted"/>
<evidence type="ECO:0000313" key="7">
    <source>
        <dbReference type="EMBL" id="CAD8413261.1"/>
    </source>
</evidence>
<protein>
    <recommendedName>
        <fullName evidence="8">Sugar phosphate transporter domain-containing protein</fullName>
    </recommendedName>
</protein>
<dbReference type="Pfam" id="PF04142">
    <property type="entry name" value="Nuc_sug_transp"/>
    <property type="match status" value="1"/>
</dbReference>
<name>A0A7S0GB08_9STRA</name>
<evidence type="ECO:0000256" key="3">
    <source>
        <dbReference type="ARBA" id="ARBA00022989"/>
    </source>
</evidence>
<feature type="region of interest" description="Disordered" evidence="5">
    <location>
        <begin position="1"/>
        <end position="46"/>
    </location>
</feature>
<dbReference type="EMBL" id="HBEL01019982">
    <property type="protein sequence ID" value="CAD8413261.1"/>
    <property type="molecule type" value="Transcribed_RNA"/>
</dbReference>
<feature type="transmembrane region" description="Helical" evidence="6">
    <location>
        <begin position="332"/>
        <end position="355"/>
    </location>
</feature>
<dbReference type="InterPro" id="IPR007271">
    <property type="entry name" value="Nuc_sug_transpt"/>
</dbReference>
<dbReference type="GO" id="GO:0000139">
    <property type="term" value="C:Golgi membrane"/>
    <property type="evidence" value="ECO:0007669"/>
    <property type="project" value="InterPro"/>
</dbReference>
<evidence type="ECO:0008006" key="8">
    <source>
        <dbReference type="Google" id="ProtNLM"/>
    </source>
</evidence>
<sequence>MEIKLPSRMTPLLPPLSHSSPPLVSSSSSSSSMSETSASSSSVEIEDDKNNCKNIIRHVFVPNQHKSYKNSYTNSFVPASIIVGGTAFVYSSILKHNSCTLSPISTMYMILLALQHCIQPRISKKYLDRRINKKSVALVEEVVKMTMGAGLFSIGAGYVSRGDVDAISTKAKIAEGLKGWSFSSSLAVAALPAALYAVQGILTYTSYQHLDPVTFNGLNQTKMLTAALCCYFLLGTVQSAPQICALAMLLISGLTFQGTASMIWEILLRKKNHCVRTAIGGDSCTVVDNNGPKNYFKLGIFPCLGATFISGLAGALSQKGLQVVNGGRGNPFLYTVEVSFFSAVCLLLPLVFAGLKNKSKSIGNEDKIAAGYFDYWTRETFFPIFVKAVGGVLTALVHKHAGSVVKGFALILGLVLSGAMQTFIDNEKLRLDQVVGIILVMISSWLHFTNPP</sequence>
<feature type="transmembrane region" description="Helical" evidence="6">
    <location>
        <begin position="404"/>
        <end position="424"/>
    </location>
</feature>
<feature type="transmembrane region" description="Helical" evidence="6">
    <location>
        <begin position="246"/>
        <end position="267"/>
    </location>
</feature>
<gene>
    <name evidence="7" type="ORF">PINE0816_LOCUS9391</name>
</gene>
<evidence type="ECO:0000256" key="5">
    <source>
        <dbReference type="SAM" id="MobiDB-lite"/>
    </source>
</evidence>
<organism evidence="7">
    <name type="scientific">Proboscia inermis</name>
    <dbReference type="NCBI Taxonomy" id="420281"/>
    <lineage>
        <taxon>Eukaryota</taxon>
        <taxon>Sar</taxon>
        <taxon>Stramenopiles</taxon>
        <taxon>Ochrophyta</taxon>
        <taxon>Bacillariophyta</taxon>
        <taxon>Coscinodiscophyceae</taxon>
        <taxon>Rhizosoleniophycidae</taxon>
        <taxon>Rhizosoleniales</taxon>
        <taxon>Rhizosoleniaceae</taxon>
        <taxon>Proboscia</taxon>
    </lineage>
</organism>
<feature type="transmembrane region" description="Helical" evidence="6">
    <location>
        <begin position="298"/>
        <end position="317"/>
    </location>
</feature>
<dbReference type="AlphaFoldDB" id="A0A7S0GB08"/>
<feature type="transmembrane region" description="Helical" evidence="6">
    <location>
        <begin position="179"/>
        <end position="202"/>
    </location>
</feature>
<feature type="transmembrane region" description="Helical" evidence="6">
    <location>
        <begin position="100"/>
        <end position="118"/>
    </location>
</feature>
<feature type="transmembrane region" description="Helical" evidence="6">
    <location>
        <begin position="76"/>
        <end position="94"/>
    </location>
</feature>
<keyword evidence="2 6" id="KW-0812">Transmembrane</keyword>
<evidence type="ECO:0000256" key="2">
    <source>
        <dbReference type="ARBA" id="ARBA00022692"/>
    </source>
</evidence>
<feature type="compositionally biased region" description="Low complexity" evidence="5">
    <location>
        <begin position="15"/>
        <end position="42"/>
    </location>
</feature>
<keyword evidence="4 6" id="KW-0472">Membrane</keyword>
<dbReference type="PANTHER" id="PTHR10231">
    <property type="entry name" value="NUCLEOTIDE-SUGAR TRANSMEMBRANE TRANSPORTER"/>
    <property type="match status" value="1"/>
</dbReference>
<feature type="transmembrane region" description="Helical" evidence="6">
    <location>
        <begin position="431"/>
        <end position="448"/>
    </location>
</feature>
<evidence type="ECO:0000256" key="4">
    <source>
        <dbReference type="ARBA" id="ARBA00023136"/>
    </source>
</evidence>
<feature type="transmembrane region" description="Helical" evidence="6">
    <location>
        <begin position="376"/>
        <end position="398"/>
    </location>
</feature>
<dbReference type="GO" id="GO:0015165">
    <property type="term" value="F:pyrimidine nucleotide-sugar transmembrane transporter activity"/>
    <property type="evidence" value="ECO:0007669"/>
    <property type="project" value="InterPro"/>
</dbReference>
<reference evidence="7" key="1">
    <citation type="submission" date="2021-01" db="EMBL/GenBank/DDBJ databases">
        <authorList>
            <person name="Corre E."/>
            <person name="Pelletier E."/>
            <person name="Niang G."/>
            <person name="Scheremetjew M."/>
            <person name="Finn R."/>
            <person name="Kale V."/>
            <person name="Holt S."/>
            <person name="Cochrane G."/>
            <person name="Meng A."/>
            <person name="Brown T."/>
            <person name="Cohen L."/>
        </authorList>
    </citation>
    <scope>NUCLEOTIDE SEQUENCE</scope>
    <source>
        <strain evidence="7">CCAP1064/1</strain>
    </source>
</reference>
<accession>A0A7S0GB08</accession>
<evidence type="ECO:0000256" key="1">
    <source>
        <dbReference type="ARBA" id="ARBA00004141"/>
    </source>
</evidence>
<comment type="subcellular location">
    <subcellularLocation>
        <location evidence="1">Membrane</location>
        <topology evidence="1">Multi-pass membrane protein</topology>
    </subcellularLocation>
</comment>